<sequence length="180" mass="20622">MTAFSLFGDYIEIPTDAEIRSDMVMQDMASLEEDSSALLNEGDYDRFLAFYSTVPTESTQETSVHVENLQGDWAKRGIIFDKQSKARLISVVFHDSWDDADYLFIGHIGVLFPVSADALYFVEKIAFQEPYQLSKFASRVELNDYLMSKYDVSFGQPTAAPFIMENDKLMEEYRQKPDKS</sequence>
<organism evidence="2 3">
    <name type="scientific">Hungatella hathewayi</name>
    <dbReference type="NCBI Taxonomy" id="154046"/>
    <lineage>
        <taxon>Bacteria</taxon>
        <taxon>Bacillati</taxon>
        <taxon>Bacillota</taxon>
        <taxon>Clostridia</taxon>
        <taxon>Lachnospirales</taxon>
        <taxon>Lachnospiraceae</taxon>
        <taxon>Hungatella</taxon>
    </lineage>
</organism>
<evidence type="ECO:0000259" key="1">
    <source>
        <dbReference type="Pfam" id="PF14133"/>
    </source>
</evidence>
<comment type="caution">
    <text evidence="2">The sequence shown here is derived from an EMBL/GenBank/DDBJ whole genome shotgun (WGS) entry which is preliminary data.</text>
</comment>
<dbReference type="EMBL" id="QSSQ01000057">
    <property type="protein sequence ID" value="RGL93635.1"/>
    <property type="molecule type" value="Genomic_DNA"/>
</dbReference>
<gene>
    <name evidence="2" type="ORF">DXC39_30545</name>
</gene>
<protein>
    <submittedName>
        <fullName evidence="2">DUF4300 family protein</fullName>
    </submittedName>
</protein>
<dbReference type="Pfam" id="PF14133">
    <property type="entry name" value="DUF4300"/>
    <property type="match status" value="1"/>
</dbReference>
<accession>A0A3E4TRV3</accession>
<dbReference type="InterPro" id="IPR025389">
    <property type="entry name" value="DUF4300"/>
</dbReference>
<name>A0A3E4TRV3_9FIRM</name>
<reference evidence="2 3" key="1">
    <citation type="submission" date="2018-08" db="EMBL/GenBank/DDBJ databases">
        <title>A genome reference for cultivated species of the human gut microbiota.</title>
        <authorList>
            <person name="Zou Y."/>
            <person name="Xue W."/>
            <person name="Luo G."/>
        </authorList>
    </citation>
    <scope>NUCLEOTIDE SEQUENCE [LARGE SCALE GENOMIC DNA]</scope>
    <source>
        <strain evidence="2 3">TF05-11AC</strain>
    </source>
</reference>
<evidence type="ECO:0000313" key="3">
    <source>
        <dbReference type="Proteomes" id="UP000261257"/>
    </source>
</evidence>
<proteinExistence type="predicted"/>
<evidence type="ECO:0000313" key="2">
    <source>
        <dbReference type="EMBL" id="RGL93635.1"/>
    </source>
</evidence>
<feature type="domain" description="DUF4300" evidence="1">
    <location>
        <begin position="1"/>
        <end position="170"/>
    </location>
</feature>
<dbReference type="AlphaFoldDB" id="A0A3E4TRV3"/>
<dbReference type="Proteomes" id="UP000261257">
    <property type="component" value="Unassembled WGS sequence"/>
</dbReference>